<dbReference type="PROSITE" id="PS50894">
    <property type="entry name" value="HPT"/>
    <property type="match status" value="1"/>
</dbReference>
<evidence type="ECO:0000313" key="4">
    <source>
        <dbReference type="Proteomes" id="UP000787672"/>
    </source>
</evidence>
<evidence type="ECO:0000259" key="2">
    <source>
        <dbReference type="PROSITE" id="PS50894"/>
    </source>
</evidence>
<dbReference type="EMBL" id="JAHLQN010000001">
    <property type="protein sequence ID" value="MBU5625989.1"/>
    <property type="molecule type" value="Genomic_DNA"/>
</dbReference>
<keyword evidence="1" id="KW-0597">Phosphoprotein</keyword>
<dbReference type="InterPro" id="IPR008207">
    <property type="entry name" value="Sig_transdc_His_kin_Hpt_dom"/>
</dbReference>
<keyword evidence="4" id="KW-1185">Reference proteome</keyword>
<feature type="modified residue" description="Phosphohistidine" evidence="1">
    <location>
        <position position="44"/>
    </location>
</feature>
<feature type="domain" description="HPt" evidence="2">
    <location>
        <begin position="5"/>
        <end position="101"/>
    </location>
</feature>
<dbReference type="Pfam" id="PF01627">
    <property type="entry name" value="Hpt"/>
    <property type="match status" value="1"/>
</dbReference>
<accession>A0ABS6F9L9</accession>
<organism evidence="3 4">
    <name type="scientific">Dysosmobacter acutus</name>
    <dbReference type="NCBI Taxonomy" id="2841504"/>
    <lineage>
        <taxon>Bacteria</taxon>
        <taxon>Bacillati</taxon>
        <taxon>Bacillota</taxon>
        <taxon>Clostridia</taxon>
        <taxon>Eubacteriales</taxon>
        <taxon>Oscillospiraceae</taxon>
        <taxon>Dysosmobacter</taxon>
    </lineage>
</organism>
<name>A0ABS6F9L9_9FIRM</name>
<proteinExistence type="predicted"/>
<evidence type="ECO:0000313" key="3">
    <source>
        <dbReference type="EMBL" id="MBU5625989.1"/>
    </source>
</evidence>
<gene>
    <name evidence="3" type="ORF">KQI82_03420</name>
</gene>
<dbReference type="SMART" id="SM00073">
    <property type="entry name" value="HPT"/>
    <property type="match status" value="1"/>
</dbReference>
<evidence type="ECO:0000256" key="1">
    <source>
        <dbReference type="PROSITE-ProRule" id="PRU00110"/>
    </source>
</evidence>
<protein>
    <submittedName>
        <fullName evidence="3">Hpt domain-containing protein</fullName>
    </submittedName>
</protein>
<reference evidence="3 4" key="1">
    <citation type="submission" date="2021-06" db="EMBL/GenBank/DDBJ databases">
        <authorList>
            <person name="Sun Q."/>
            <person name="Li D."/>
        </authorList>
    </citation>
    <scope>NUCLEOTIDE SEQUENCE [LARGE SCALE GENOMIC DNA]</scope>
    <source>
        <strain evidence="3 4">MSJ-2</strain>
    </source>
</reference>
<sequence>MSRFLGNEEMYLRFLHMLFQDDNLQKLGQALERGDLTAAFEAAHTLKGVTGNLGLTPLYEAVCVIVEPLRDRKEQDYAQMYQRIREEFRRADAFLEQLKEARRQGGTL</sequence>
<dbReference type="Proteomes" id="UP000787672">
    <property type="component" value="Unassembled WGS sequence"/>
</dbReference>
<comment type="caution">
    <text evidence="3">The sequence shown here is derived from an EMBL/GenBank/DDBJ whole genome shotgun (WGS) entry which is preliminary data.</text>
</comment>